<dbReference type="InterPro" id="IPR032727">
    <property type="entry name" value="CLAMP"/>
</dbReference>
<sequence>MNFNLMQLSQYMNLLNFLLENLSDKHMTLEDNIKELGRAMAGIGETDSERSGDLDVFSIDQAKAIIDYMNISLFRLYKLYEHIFHSPREEHVISNEYMVELAPPAVTPFPAPSEEGTSDMYASLSASPIAADMEPKGSDQGLLGEPSPEAESFKAGAVAGFTGEDQKLTVLPNPK</sequence>
<dbReference type="Proteomes" id="UP000694543">
    <property type="component" value="Unplaced"/>
</dbReference>
<reference evidence="2" key="1">
    <citation type="submission" date="2025-08" db="UniProtKB">
        <authorList>
            <consortium name="Ensembl"/>
        </authorList>
    </citation>
    <scope>IDENTIFICATION</scope>
</reference>
<feature type="region of interest" description="Disordered" evidence="1">
    <location>
        <begin position="126"/>
        <end position="158"/>
    </location>
</feature>
<evidence type="ECO:0000313" key="2">
    <source>
        <dbReference type="Ensembl" id="ENSCPIP00010002873.1"/>
    </source>
</evidence>
<reference evidence="2" key="2">
    <citation type="submission" date="2025-09" db="UniProtKB">
        <authorList>
            <consortium name="Ensembl"/>
        </authorList>
    </citation>
    <scope>IDENTIFICATION</scope>
</reference>
<dbReference type="PANTHER" id="PTHR28457:SF3">
    <property type="entry name" value="CILIARY-ASSOCIATED CALCIUM-BINDING COILED-COIL PROTEIN 1"/>
    <property type="match status" value="1"/>
</dbReference>
<dbReference type="AlphaFoldDB" id="A0A8C3PVZ5"/>
<dbReference type="Pfam" id="PF14769">
    <property type="entry name" value="CLAMP"/>
    <property type="match status" value="1"/>
</dbReference>
<proteinExistence type="predicted"/>
<accession>A0A8C3PVZ5</accession>
<protein>
    <submittedName>
        <fullName evidence="2">Uncharacterized protein</fullName>
    </submittedName>
</protein>
<evidence type="ECO:0000256" key="1">
    <source>
        <dbReference type="SAM" id="MobiDB-lite"/>
    </source>
</evidence>
<evidence type="ECO:0000313" key="3">
    <source>
        <dbReference type="Proteomes" id="UP000694543"/>
    </source>
</evidence>
<dbReference type="PANTHER" id="PTHR28457">
    <property type="entry name" value="COILED-COIL DOMAIN-CONTAINING PROTEIN 189"/>
    <property type="match status" value="1"/>
</dbReference>
<keyword evidence="3" id="KW-1185">Reference proteome</keyword>
<name>A0A8C3PVZ5_CHRPC</name>
<organism evidence="2 3">
    <name type="scientific">Chrysolophus pictus</name>
    <name type="common">Golden pheasant</name>
    <name type="synonym">Phasianus pictus</name>
    <dbReference type="NCBI Taxonomy" id="9089"/>
    <lineage>
        <taxon>Eukaryota</taxon>
        <taxon>Metazoa</taxon>
        <taxon>Chordata</taxon>
        <taxon>Craniata</taxon>
        <taxon>Vertebrata</taxon>
        <taxon>Euteleostomi</taxon>
        <taxon>Archelosauria</taxon>
        <taxon>Archosauria</taxon>
        <taxon>Dinosauria</taxon>
        <taxon>Saurischia</taxon>
        <taxon>Theropoda</taxon>
        <taxon>Coelurosauria</taxon>
        <taxon>Aves</taxon>
        <taxon>Neognathae</taxon>
        <taxon>Galloanserae</taxon>
        <taxon>Galliformes</taxon>
        <taxon>Phasianidae</taxon>
        <taxon>Phasianinae</taxon>
        <taxon>Chrysolophus</taxon>
    </lineage>
</organism>
<dbReference type="Ensembl" id="ENSCPIT00010003389.1">
    <property type="protein sequence ID" value="ENSCPIP00010002873.1"/>
    <property type="gene ID" value="ENSCPIG00010002218.1"/>
</dbReference>